<dbReference type="InterPro" id="IPR009922">
    <property type="entry name" value="DUF1457"/>
</dbReference>
<sequence length="162" mass="18874">MFKHPLEASDIPQEELKELFLHWQKIKGDKLMPARKDFNPADVPTLLPNILLADVEQAPRRYRFRLIGTAVTRAMSRDSTGKYLDEVPGTTAMEERWNWLVENRKPYLYEGDLVWSEKSFLGYYALGLPFSEDGTNVSLLMYGLYYMIPRDQRTIAPKDLQN</sequence>
<proteinExistence type="predicted"/>
<organism evidence="1 2">
    <name type="scientific">Emcibacter nanhaiensis</name>
    <dbReference type="NCBI Taxonomy" id="1505037"/>
    <lineage>
        <taxon>Bacteria</taxon>
        <taxon>Pseudomonadati</taxon>
        <taxon>Pseudomonadota</taxon>
        <taxon>Alphaproteobacteria</taxon>
        <taxon>Emcibacterales</taxon>
        <taxon>Emcibacteraceae</taxon>
        <taxon>Emcibacter</taxon>
    </lineage>
</organism>
<dbReference type="OrthoDB" id="7354362at2"/>
<comment type="caution">
    <text evidence="1">The sequence shown here is derived from an EMBL/GenBank/DDBJ whole genome shotgun (WGS) entry which is preliminary data.</text>
</comment>
<name>A0A501PBM0_9PROT</name>
<dbReference type="EMBL" id="VFIY01000018">
    <property type="protein sequence ID" value="TPD57264.1"/>
    <property type="molecule type" value="Genomic_DNA"/>
</dbReference>
<evidence type="ECO:0000313" key="2">
    <source>
        <dbReference type="Proteomes" id="UP000319148"/>
    </source>
</evidence>
<accession>A0A501PBM0</accession>
<gene>
    <name evidence="1" type="ORF">FIV46_14135</name>
</gene>
<dbReference type="Proteomes" id="UP000319148">
    <property type="component" value="Unassembled WGS sequence"/>
</dbReference>
<keyword evidence="2" id="KW-1185">Reference proteome</keyword>
<evidence type="ECO:0000313" key="1">
    <source>
        <dbReference type="EMBL" id="TPD57264.1"/>
    </source>
</evidence>
<dbReference type="AlphaFoldDB" id="A0A501PBM0"/>
<protein>
    <submittedName>
        <fullName evidence="1">PAS domain-containing protein</fullName>
    </submittedName>
</protein>
<reference evidence="2" key="1">
    <citation type="submission" date="2019-06" db="EMBL/GenBank/DDBJ databases">
        <title>The complete genome of Emcibacter congregatus ZYLT.</title>
        <authorList>
            <person name="Zhao Z."/>
        </authorList>
    </citation>
    <scope>NUCLEOTIDE SEQUENCE [LARGE SCALE GENOMIC DNA]</scope>
    <source>
        <strain evidence="2">MCCC 1A06723</strain>
    </source>
</reference>
<dbReference type="Pfam" id="PF07310">
    <property type="entry name" value="PAS_5"/>
    <property type="match status" value="1"/>
</dbReference>
<dbReference type="RefSeq" id="WP_139941579.1">
    <property type="nucleotide sequence ID" value="NZ_JBHSYP010000005.1"/>
</dbReference>